<dbReference type="InterPro" id="IPR050780">
    <property type="entry name" value="Mucin_vWF_Thrombospondin_sf"/>
</dbReference>
<evidence type="ECO:0000256" key="13">
    <source>
        <dbReference type="PROSITE-ProRule" id="PRU00039"/>
    </source>
</evidence>
<dbReference type="PROSITE" id="PS50184">
    <property type="entry name" value="VWFC_2"/>
    <property type="match status" value="3"/>
</dbReference>
<dbReference type="SMART" id="SM00215">
    <property type="entry name" value="VWC_out"/>
    <property type="match status" value="1"/>
</dbReference>
<dbReference type="Pfam" id="PF08742">
    <property type="entry name" value="C8"/>
    <property type="match status" value="2"/>
</dbReference>
<keyword evidence="9" id="KW-0094">Blood coagulation</keyword>
<feature type="domain" description="VWFA" evidence="16">
    <location>
        <begin position="568"/>
        <end position="731"/>
    </location>
</feature>
<evidence type="ECO:0000256" key="10">
    <source>
        <dbReference type="ARBA" id="ARBA00023157"/>
    </source>
</evidence>
<dbReference type="PROSITE" id="PS01225">
    <property type="entry name" value="CTCK_2"/>
    <property type="match status" value="1"/>
</dbReference>
<keyword evidence="8" id="KW-0130">Cell adhesion</keyword>
<dbReference type="GO" id="GO:0031589">
    <property type="term" value="P:cell-substrate adhesion"/>
    <property type="evidence" value="ECO:0007669"/>
    <property type="project" value="TreeGrafter"/>
</dbReference>
<dbReference type="InterPro" id="IPR006207">
    <property type="entry name" value="Cys_knot_C"/>
</dbReference>
<dbReference type="Pfam" id="PF00092">
    <property type="entry name" value="VWA"/>
    <property type="match status" value="2"/>
</dbReference>
<keyword evidence="3" id="KW-0964">Secreted</keyword>
<dbReference type="SMART" id="SM00327">
    <property type="entry name" value="VWA"/>
    <property type="match status" value="2"/>
</dbReference>
<dbReference type="InterPro" id="IPR014853">
    <property type="entry name" value="VWF/SSPO/ZAN-like_Cys-rich_dom"/>
</dbReference>
<dbReference type="EMBL" id="SCEB01214526">
    <property type="protein sequence ID" value="RXM34883.1"/>
    <property type="molecule type" value="Genomic_DNA"/>
</dbReference>
<evidence type="ECO:0000256" key="8">
    <source>
        <dbReference type="ARBA" id="ARBA00022889"/>
    </source>
</evidence>
<feature type="domain" description="VWFC" evidence="15">
    <location>
        <begin position="1512"/>
        <end position="1578"/>
    </location>
</feature>
<comment type="subcellular location">
    <subcellularLocation>
        <location evidence="1">Secreted</location>
        <location evidence="1">Extracellular space</location>
        <location evidence="1">Extracellular matrix</location>
    </subcellularLocation>
</comment>
<proteinExistence type="predicted"/>
<feature type="domain" description="VWFD" evidence="17">
    <location>
        <begin position="377"/>
        <end position="551"/>
    </location>
</feature>
<dbReference type="InterPro" id="IPR001846">
    <property type="entry name" value="VWF_type-D"/>
</dbReference>
<dbReference type="FunFam" id="2.10.25.10:FF:000055">
    <property type="entry name" value="alpha-tectorin isoform X1"/>
    <property type="match status" value="1"/>
</dbReference>
<sequence length="1901" mass="207188">MGVQLITDWPSSALVSGKGGDALTGRCSLFGKDHIQTFDGNFYDFPGDCSYKLAGDCQKRSFSLLGDFQKGQRKSVSVYLGEFFEIHLFLDGTVTQGEKRLSLPYASSGIFIETEAGYYKVSSEEYGFQIMIDSNGNIHTLLSTKHSNRTCGLCGNFNDVPEDDYMAQEEFLTENSYDFANSWALHGAGAPCKRVLPASQTCNVSTETQEDPMSRCRILSSSPVFLKCAHVVDPEPFVTMCEDDTCHCHEGPECQCHAFLEYARTCAQRGVILRGWPAESHCSPRCPFGMQYNECTSPCSHTCQSLNISDVCKEGCGDGCSCPEGKVLDGEHCVDSSQCSCTHTGRRYPPGSSIAQDCNTCICRHGLWECSNEECPGECFVTGQSHFKSFDNKFFTFSGVCQYLFAKDCQDNEFAAIIETVQCADDQDAVCTRSATLRFHKLSNITIKMKHGGGVSVNGLDIQTPLVQGPLRIQHTVMSSVRLTYNEDFQLDWDGRGKLLLKLSPVYSGKMCGLCGNYNGNQGDDFLTPAGLVEAQAVGFGNSWKINGGCEDVTKQDSDPCNLNPKRGSDKVGEENFSITKEFLLKSIQKMSVGEKTIRITIIQYSYNFTIEYSFTKSQRKEDILERIRHMEWRGGNATNTGAAVSETTIMTAQGNRDQVPDLVFLISSNPPSDTITKPAEDSRTKIIPIGVGPQVREMDLELIGYPQKPIMIKDYKSLLEQGVTTVIETITAIASPSLPAAPTTAALHSTPVPTTMLPSSVPCDRPMDVIIMLEGSAGIPQPQFEEMKTFVKAFISKADIGANGTHLAVLQYGRSNNLEVSWVDRQNKENLISSVNLMQQREAAPTRLGDALRFTVQSAVSEVHGGRPGVPKIAVLIATRPSQDPVEEAAREALTAGVAVFPIGAGTQFDEDQLVTMAGHAMKDNIIHLHRVEDLPTMVTLGNQFIDKLCRVGPPGVCVDDEGNERRPGETWILSDQCHSLLCHPNGAVTIQNHKVNCEKMQKPACRNNLPSVKIQETCGCRWACPCMCMGSSTSHIVTFDGLAFKLTGSCSYTLLHDAAHGNDIILHNAPCPVDPKQSCMKSVEVKHAGTSIALRDDMKVTVDGVETPAPFSLGGVEVTLYGALMHEVKIPSLGYVLTFTPGNNEFTVQLTPTLRTAKTSGLCGFCDQNEINDFGLKDGSVTLESRVFIKEWTIENPSGPSCEPVASLTCTQPASDQCLVLHSSMFQLCHAVVPPAPYIALCQEASCHGQDLCQIVAAYSHLCRLQGVCINWRSAGFCAQQCPGSMVFDSCRTGCIQQCTGPFNSTLCMDTPTEGCFCPPGKVLNNGECVEEEACSQCLDENRVAHKHLDSWIPAHDPCQICMCLDNRNINCTARPCSNTRAPVCGACEVLTLKKGSEQCCQEYECVCDVVSCALPPVPTCADGMRAVLTNPGECKPAYECACKKEVCKREPKPSCPSHRKLSARKTQCCDRYDCTCNCVNSTVTCPPGYLSTSVTNDCGCTAVSCLPDNVCVHHEVVYHVGSVWEEACKTCSCTGKQDKVTALHIVECTEKVCNEICPVGTSYIAKDGECCGKCKKSACQEHFVGGPLGDMDSGGRLRHVGERWRSAHNPCVINECVQVNEEVFINQQNLSCSQLDTPHCPPGTTLQCDTFGDCCPSCHCAPTDGCVMNNTVIGSGEVFLADECTRCQCSVEMGVIKRYRLLCRKVTCSPCQEGYRLEKVNGSCCGKCIATSCSFSLQDGTAIRLQEGETWEDGCMSSVCNVNERGELMLESKVTRCPPFDKDKCEADGGKVVQLGKTCCETCAEQECKQTIGILKYIKIDDCMSENQVDLHYCEGKCSSKSIYSLEHNHVESHCVCCSATATEPLLVPLRCANGTVLQHKVLNVKQCDCLSHACAGE</sequence>
<dbReference type="PANTHER" id="PTHR11339">
    <property type="entry name" value="EXTRACELLULAR MATRIX GLYCOPROTEIN RELATED"/>
    <property type="match status" value="1"/>
</dbReference>
<keyword evidence="4" id="KW-0272">Extracellular matrix</keyword>
<dbReference type="SMART" id="SM00214">
    <property type="entry name" value="VWC"/>
    <property type="match status" value="5"/>
</dbReference>
<dbReference type="SMART" id="SM00041">
    <property type="entry name" value="CT"/>
    <property type="match status" value="1"/>
</dbReference>
<dbReference type="GO" id="GO:0007596">
    <property type="term" value="P:blood coagulation"/>
    <property type="evidence" value="ECO:0007669"/>
    <property type="project" value="TreeGrafter"/>
</dbReference>
<evidence type="ECO:0000259" key="17">
    <source>
        <dbReference type="PROSITE" id="PS51233"/>
    </source>
</evidence>
<evidence type="ECO:0000256" key="3">
    <source>
        <dbReference type="ARBA" id="ARBA00022525"/>
    </source>
</evidence>
<keyword evidence="11" id="KW-0325">Glycoprotein</keyword>
<dbReference type="GO" id="GO:0005615">
    <property type="term" value="C:extracellular space"/>
    <property type="evidence" value="ECO:0007669"/>
    <property type="project" value="TreeGrafter"/>
</dbReference>
<keyword evidence="19" id="KW-1185">Reference proteome</keyword>
<feature type="domain" description="CTCK" evidence="14">
    <location>
        <begin position="1811"/>
        <end position="1899"/>
    </location>
</feature>
<evidence type="ECO:0000259" key="15">
    <source>
        <dbReference type="PROSITE" id="PS50184"/>
    </source>
</evidence>
<feature type="disulfide bond" evidence="13">
    <location>
        <begin position="1811"/>
        <end position="1861"/>
    </location>
</feature>
<dbReference type="SUPFAM" id="SSF57567">
    <property type="entry name" value="Serine protease inhibitors"/>
    <property type="match status" value="2"/>
</dbReference>
<evidence type="ECO:0000313" key="18">
    <source>
        <dbReference type="EMBL" id="RXM34883.1"/>
    </source>
</evidence>
<evidence type="ECO:0000256" key="11">
    <source>
        <dbReference type="ARBA" id="ARBA00023180"/>
    </source>
</evidence>
<dbReference type="SMART" id="SM00832">
    <property type="entry name" value="C8"/>
    <property type="match status" value="2"/>
</dbReference>
<dbReference type="Pfam" id="PF01826">
    <property type="entry name" value="TIL"/>
    <property type="match status" value="2"/>
</dbReference>
<dbReference type="PROSITE" id="PS01185">
    <property type="entry name" value="CTCK_1"/>
    <property type="match status" value="1"/>
</dbReference>
<dbReference type="CDD" id="cd01450">
    <property type="entry name" value="vWFA_subfamily_ECM"/>
    <property type="match status" value="2"/>
</dbReference>
<dbReference type="InterPro" id="IPR002035">
    <property type="entry name" value="VWF_A"/>
</dbReference>
<dbReference type="Gene3D" id="3.40.50.410">
    <property type="entry name" value="von Willebrand factor, type A domain"/>
    <property type="match status" value="2"/>
</dbReference>
<dbReference type="SUPFAM" id="SSF53300">
    <property type="entry name" value="vWA-like"/>
    <property type="match status" value="2"/>
</dbReference>
<keyword evidence="10 13" id="KW-1015">Disulfide bond</keyword>
<dbReference type="Gene3D" id="2.10.25.10">
    <property type="entry name" value="Laminin"/>
    <property type="match status" value="2"/>
</dbReference>
<feature type="domain" description="VWFD" evidence="17">
    <location>
        <begin position="25"/>
        <end position="193"/>
    </location>
</feature>
<reference evidence="18 19" key="1">
    <citation type="submission" date="2019-01" db="EMBL/GenBank/DDBJ databases">
        <title>Draft Genome and Complete Hox-Cluster Characterization of the Sterlet Sturgeon (Acipenser ruthenus).</title>
        <authorList>
            <person name="Wei Q."/>
        </authorList>
    </citation>
    <scope>NUCLEOTIDE SEQUENCE [LARGE SCALE GENOMIC DNA]</scope>
    <source>
        <strain evidence="18">WHYD16114868_AA</strain>
        <tissue evidence="18">Blood</tissue>
    </source>
</reference>
<evidence type="ECO:0000256" key="9">
    <source>
        <dbReference type="ARBA" id="ARBA00023084"/>
    </source>
</evidence>
<feature type="domain" description="VWFA" evidence="16">
    <location>
        <begin position="769"/>
        <end position="950"/>
    </location>
</feature>
<name>A0A444UI96_ACIRT</name>
<dbReference type="PROSITE" id="PS50234">
    <property type="entry name" value="VWFA"/>
    <property type="match status" value="2"/>
</dbReference>
<dbReference type="Proteomes" id="UP000289886">
    <property type="component" value="Unassembled WGS sequence"/>
</dbReference>
<feature type="disulfide bond" evidence="13">
    <location>
        <begin position="1837"/>
        <end position="1891"/>
    </location>
</feature>
<evidence type="ECO:0000256" key="1">
    <source>
        <dbReference type="ARBA" id="ARBA00004498"/>
    </source>
</evidence>
<dbReference type="InterPro" id="IPR036084">
    <property type="entry name" value="Ser_inhib-like_sf"/>
</dbReference>
<dbReference type="InterPro" id="IPR002919">
    <property type="entry name" value="TIL_dom"/>
</dbReference>
<feature type="domain" description="VWFC" evidence="15">
    <location>
        <begin position="1338"/>
        <end position="1411"/>
    </location>
</feature>
<dbReference type="InterPro" id="IPR036465">
    <property type="entry name" value="vWFA_dom_sf"/>
</dbReference>
<protein>
    <recommendedName>
        <fullName evidence="2">von Willebrand factor</fullName>
    </recommendedName>
</protein>
<dbReference type="SMART" id="SM00216">
    <property type="entry name" value="VWD"/>
    <property type="match status" value="3"/>
</dbReference>
<dbReference type="PROSITE" id="PS51233">
    <property type="entry name" value="VWFD"/>
    <property type="match status" value="3"/>
</dbReference>
<keyword evidence="7" id="KW-0677">Repeat</keyword>
<accession>A0A444UI96</accession>
<dbReference type="PANTHER" id="PTHR11339:SF361">
    <property type="entry name" value="VON WILLEBRAND FACTOR"/>
    <property type="match status" value="1"/>
</dbReference>
<gene>
    <name evidence="18" type="ORF">EOD39_1019</name>
</gene>
<dbReference type="Pfam" id="PF00094">
    <property type="entry name" value="VWD"/>
    <property type="match status" value="3"/>
</dbReference>
<evidence type="ECO:0000259" key="16">
    <source>
        <dbReference type="PROSITE" id="PS50234"/>
    </source>
</evidence>
<keyword evidence="6" id="KW-0356">Hemostasis</keyword>
<feature type="domain" description="VWFD" evidence="17">
    <location>
        <begin position="1028"/>
        <end position="1205"/>
    </location>
</feature>
<evidence type="ECO:0000256" key="6">
    <source>
        <dbReference type="ARBA" id="ARBA00022696"/>
    </source>
</evidence>
<feature type="domain" description="VWFC" evidence="15">
    <location>
        <begin position="1667"/>
        <end position="1732"/>
    </location>
</feature>
<evidence type="ECO:0000256" key="7">
    <source>
        <dbReference type="ARBA" id="ARBA00022737"/>
    </source>
</evidence>
<organism evidence="18 19">
    <name type="scientific">Acipenser ruthenus</name>
    <name type="common">Sterlet sturgeon</name>
    <dbReference type="NCBI Taxonomy" id="7906"/>
    <lineage>
        <taxon>Eukaryota</taxon>
        <taxon>Metazoa</taxon>
        <taxon>Chordata</taxon>
        <taxon>Craniata</taxon>
        <taxon>Vertebrata</taxon>
        <taxon>Euteleostomi</taxon>
        <taxon>Actinopterygii</taxon>
        <taxon>Chondrostei</taxon>
        <taxon>Acipenseriformes</taxon>
        <taxon>Acipenseridae</taxon>
        <taxon>Acipenser</taxon>
    </lineage>
</organism>
<evidence type="ECO:0000256" key="4">
    <source>
        <dbReference type="ARBA" id="ARBA00022530"/>
    </source>
</evidence>
<comment type="caution">
    <text evidence="18">The sequence shown here is derived from an EMBL/GenBank/DDBJ whole genome shotgun (WGS) entry which is preliminary data.</text>
</comment>
<dbReference type="CDD" id="cd19941">
    <property type="entry name" value="TIL"/>
    <property type="match status" value="2"/>
</dbReference>
<feature type="disulfide bond" evidence="13">
    <location>
        <begin position="1826"/>
        <end position="1875"/>
    </location>
</feature>
<evidence type="ECO:0000256" key="2">
    <source>
        <dbReference type="ARBA" id="ARBA00016619"/>
    </source>
</evidence>
<comment type="subunit">
    <text evidence="12">Multimeric. Interacts with F8.</text>
</comment>
<dbReference type="InterPro" id="IPR001007">
    <property type="entry name" value="VWF_dom"/>
</dbReference>
<feature type="disulfide bond" evidence="13">
    <location>
        <begin position="1841"/>
        <end position="1893"/>
    </location>
</feature>
<dbReference type="GO" id="GO:0031012">
    <property type="term" value="C:extracellular matrix"/>
    <property type="evidence" value="ECO:0007669"/>
    <property type="project" value="TreeGrafter"/>
</dbReference>
<evidence type="ECO:0000313" key="19">
    <source>
        <dbReference type="Proteomes" id="UP000289886"/>
    </source>
</evidence>
<dbReference type="SUPFAM" id="SSF57603">
    <property type="entry name" value="FnI-like domain"/>
    <property type="match status" value="2"/>
</dbReference>
<keyword evidence="5" id="KW-0165">Cleavage on pair of basic residues</keyword>
<dbReference type="PROSITE" id="PS01208">
    <property type="entry name" value="VWFC_1"/>
    <property type="match status" value="2"/>
</dbReference>
<evidence type="ECO:0000259" key="14">
    <source>
        <dbReference type="PROSITE" id="PS01225"/>
    </source>
</evidence>
<evidence type="ECO:0000256" key="12">
    <source>
        <dbReference type="ARBA" id="ARBA00025858"/>
    </source>
</evidence>
<evidence type="ECO:0000256" key="5">
    <source>
        <dbReference type="ARBA" id="ARBA00022685"/>
    </source>
</evidence>